<dbReference type="OrthoDB" id="8606465at2"/>
<reference evidence="1 2" key="1">
    <citation type="submission" date="2018-12" db="EMBL/GenBank/DDBJ databases">
        <authorList>
            <consortium name="Pathogen Informatics"/>
        </authorList>
    </citation>
    <scope>NUCLEOTIDE SEQUENCE [LARGE SCALE GENOMIC DNA]</scope>
    <source>
        <strain evidence="1 2">NCTC10296</strain>
    </source>
</reference>
<dbReference type="Proteomes" id="UP000279284">
    <property type="component" value="Chromosome"/>
</dbReference>
<dbReference type="EMBL" id="LR134313">
    <property type="protein sequence ID" value="VEF00737.1"/>
    <property type="molecule type" value="Genomic_DNA"/>
</dbReference>
<evidence type="ECO:0008006" key="3">
    <source>
        <dbReference type="Google" id="ProtNLM"/>
    </source>
</evidence>
<evidence type="ECO:0000313" key="2">
    <source>
        <dbReference type="Proteomes" id="UP000279284"/>
    </source>
</evidence>
<protein>
    <recommendedName>
        <fullName evidence="3">Lipoprotein</fullName>
    </recommendedName>
</protein>
<evidence type="ECO:0000313" key="1">
    <source>
        <dbReference type="EMBL" id="VEF00737.1"/>
    </source>
</evidence>
<gene>
    <name evidence="1" type="ORF">NCTC10296_01007</name>
</gene>
<sequence length="124" mass="15107">MKHLLPLGLILLLAACAVTPEQRARRAAEQKRYEQQLQVALAAQCDKDTAELMERKFNGDTGETEQERKAFRLKYIDKTSDKLFQSCYRLAWENHINQRRLEQAERWRDRYDDWYWGPRPYWWW</sequence>
<name>A0A1X3CX84_9NEIS</name>
<dbReference type="RefSeq" id="WP_085416491.1">
    <property type="nucleotide sequence ID" value="NZ_CAUJPY010000015.1"/>
</dbReference>
<organism evidence="1 2">
    <name type="scientific">Neisseria canis</name>
    <dbReference type="NCBI Taxonomy" id="493"/>
    <lineage>
        <taxon>Bacteria</taxon>
        <taxon>Pseudomonadati</taxon>
        <taxon>Pseudomonadota</taxon>
        <taxon>Betaproteobacteria</taxon>
        <taxon>Neisseriales</taxon>
        <taxon>Neisseriaceae</taxon>
        <taxon>Neisseria</taxon>
    </lineage>
</organism>
<dbReference type="AlphaFoldDB" id="A0A1X3CX84"/>
<accession>A0A1X3CX84</accession>
<dbReference type="KEGG" id="nci:NCTC10296_01007"/>
<proteinExistence type="predicted"/>
<dbReference type="PROSITE" id="PS51257">
    <property type="entry name" value="PROKAR_LIPOPROTEIN"/>
    <property type="match status" value="1"/>
</dbReference>
<keyword evidence="2" id="KW-1185">Reference proteome</keyword>